<keyword evidence="3" id="KW-1185">Reference proteome</keyword>
<dbReference type="Proteomes" id="UP000324091">
    <property type="component" value="Unassembled WGS sequence"/>
</dbReference>
<dbReference type="PANTHER" id="PTHR47611:SF3">
    <property type="entry name" value="HAT C-TERMINAL DIMERISATION DOMAIN-CONTAINING PROTEIN"/>
    <property type="match status" value="1"/>
</dbReference>
<protein>
    <recommendedName>
        <fullName evidence="1">HAT C-terminal dimerisation domain-containing protein</fullName>
    </recommendedName>
</protein>
<sequence length="190" mass="21025">MLRHVISAECAQMAPCIGATLANYLKNNLSEKFSDMEKVNSLSLATILDPRFKQAGFTNRSNAQAAVERLTRECASLIDASAEDVPLETATSASASEQNHNLWALLDNYVESQHCTSSASASTAVEIQRYLKEQILTRAEDPLKYWVARKTLYQTLWKLACKYLCIPASSVPCERMFSKAGELVARRGAD</sequence>
<dbReference type="InterPro" id="IPR012337">
    <property type="entry name" value="RNaseH-like_sf"/>
</dbReference>
<evidence type="ECO:0000313" key="3">
    <source>
        <dbReference type="Proteomes" id="UP000324091"/>
    </source>
</evidence>
<comment type="caution">
    <text evidence="2">The sequence shown here is derived from an EMBL/GenBank/DDBJ whole genome shotgun (WGS) entry which is preliminary data.</text>
</comment>
<evidence type="ECO:0000259" key="1">
    <source>
        <dbReference type="Pfam" id="PF05699"/>
    </source>
</evidence>
<gene>
    <name evidence="2" type="ORF">D4764_0236810</name>
</gene>
<accession>A0A5C6MHQ6</accession>
<organism evidence="2 3">
    <name type="scientific">Takifugu flavidus</name>
    <name type="common">sansaifugu</name>
    <dbReference type="NCBI Taxonomy" id="433684"/>
    <lineage>
        <taxon>Eukaryota</taxon>
        <taxon>Metazoa</taxon>
        <taxon>Chordata</taxon>
        <taxon>Craniata</taxon>
        <taxon>Vertebrata</taxon>
        <taxon>Euteleostomi</taxon>
        <taxon>Actinopterygii</taxon>
        <taxon>Neopterygii</taxon>
        <taxon>Teleostei</taxon>
        <taxon>Neoteleostei</taxon>
        <taxon>Acanthomorphata</taxon>
        <taxon>Eupercaria</taxon>
        <taxon>Tetraodontiformes</taxon>
        <taxon>Tetradontoidea</taxon>
        <taxon>Tetraodontidae</taxon>
        <taxon>Takifugu</taxon>
    </lineage>
</organism>
<evidence type="ECO:0000313" key="2">
    <source>
        <dbReference type="EMBL" id="TWW54075.1"/>
    </source>
</evidence>
<dbReference type="AlphaFoldDB" id="A0A5C6MHQ6"/>
<name>A0A5C6MHQ6_9TELE</name>
<dbReference type="InterPro" id="IPR008906">
    <property type="entry name" value="HATC_C_dom"/>
</dbReference>
<dbReference type="EMBL" id="RHFK02000415">
    <property type="protein sequence ID" value="TWW54075.1"/>
    <property type="molecule type" value="Genomic_DNA"/>
</dbReference>
<dbReference type="PANTHER" id="PTHR47611">
    <property type="entry name" value="HAT DIMERISATION DOMAIN, C-TERMINAL"/>
    <property type="match status" value="1"/>
</dbReference>
<reference evidence="2 3" key="1">
    <citation type="submission" date="2019-04" db="EMBL/GenBank/DDBJ databases">
        <title>Chromosome genome assembly for Takifugu flavidus.</title>
        <authorList>
            <person name="Xiao S."/>
        </authorList>
    </citation>
    <scope>NUCLEOTIDE SEQUENCE [LARGE SCALE GENOMIC DNA]</scope>
    <source>
        <strain evidence="2">HTHZ2018</strain>
        <tissue evidence="2">Muscle</tissue>
    </source>
</reference>
<proteinExistence type="predicted"/>
<dbReference type="Pfam" id="PF05699">
    <property type="entry name" value="Dimer_Tnp_hAT"/>
    <property type="match status" value="1"/>
</dbReference>
<dbReference type="SUPFAM" id="SSF53098">
    <property type="entry name" value="Ribonuclease H-like"/>
    <property type="match status" value="1"/>
</dbReference>
<dbReference type="GO" id="GO:0046983">
    <property type="term" value="F:protein dimerization activity"/>
    <property type="evidence" value="ECO:0007669"/>
    <property type="project" value="InterPro"/>
</dbReference>
<feature type="domain" description="HAT C-terminal dimerisation" evidence="1">
    <location>
        <begin position="126"/>
        <end position="186"/>
    </location>
</feature>